<protein>
    <submittedName>
        <fullName evidence="1">Uncharacterized protein</fullName>
    </submittedName>
</protein>
<dbReference type="AlphaFoldDB" id="A0A366ETQ3"/>
<evidence type="ECO:0000313" key="1">
    <source>
        <dbReference type="EMBL" id="RBP05781.1"/>
    </source>
</evidence>
<sequence>MNGIVMNRRAVLEAGVAVAIATGLPAATLAAAAPLGTDAASAASARMVAAWVLMRADSTAVRLAWLDADGRVLRELPAVRLEAGAADGSGRPASLWRRAQAAAESAQGPAVCAVAGAWGVSARDCEVRPGGIAHPASGRSVQHTVWVDVV</sequence>
<name>A0A366ETQ3_9HYPH</name>
<reference evidence="1 2" key="1">
    <citation type="submission" date="2018-06" db="EMBL/GenBank/DDBJ databases">
        <title>Genomic Encyclopedia of Type Strains, Phase IV (KMG-IV): sequencing the most valuable type-strain genomes for metagenomic binning, comparative biology and taxonomic classification.</title>
        <authorList>
            <person name="Goeker M."/>
        </authorList>
    </citation>
    <scope>NUCLEOTIDE SEQUENCE [LARGE SCALE GENOMIC DNA]</scope>
    <source>
        <strain evidence="1 2">DSM 24875</strain>
    </source>
</reference>
<evidence type="ECO:0000313" key="2">
    <source>
        <dbReference type="Proteomes" id="UP000253529"/>
    </source>
</evidence>
<comment type="caution">
    <text evidence="1">The sequence shown here is derived from an EMBL/GenBank/DDBJ whole genome shotgun (WGS) entry which is preliminary data.</text>
</comment>
<gene>
    <name evidence="1" type="ORF">DFR50_13346</name>
</gene>
<dbReference type="PROSITE" id="PS51318">
    <property type="entry name" value="TAT"/>
    <property type="match status" value="1"/>
</dbReference>
<dbReference type="InterPro" id="IPR006311">
    <property type="entry name" value="TAT_signal"/>
</dbReference>
<keyword evidence="2" id="KW-1185">Reference proteome</keyword>
<dbReference type="Proteomes" id="UP000253529">
    <property type="component" value="Unassembled WGS sequence"/>
</dbReference>
<proteinExistence type="predicted"/>
<dbReference type="RefSeq" id="WP_113891772.1">
    <property type="nucleotide sequence ID" value="NZ_QNRK01000033.1"/>
</dbReference>
<accession>A0A366ETQ3</accession>
<dbReference type="EMBL" id="QNRK01000033">
    <property type="protein sequence ID" value="RBP05781.1"/>
    <property type="molecule type" value="Genomic_DNA"/>
</dbReference>
<organism evidence="1 2">
    <name type="scientific">Roseiarcus fermentans</name>
    <dbReference type="NCBI Taxonomy" id="1473586"/>
    <lineage>
        <taxon>Bacteria</taxon>
        <taxon>Pseudomonadati</taxon>
        <taxon>Pseudomonadota</taxon>
        <taxon>Alphaproteobacteria</taxon>
        <taxon>Hyphomicrobiales</taxon>
        <taxon>Roseiarcaceae</taxon>
        <taxon>Roseiarcus</taxon>
    </lineage>
</organism>